<dbReference type="AlphaFoldDB" id="A0A3E0EJH1"/>
<feature type="coiled-coil region" evidence="1">
    <location>
        <begin position="111"/>
        <end position="176"/>
    </location>
</feature>
<dbReference type="RefSeq" id="WP_115813825.1">
    <property type="nucleotide sequence ID" value="NZ_QUNI01000008.1"/>
</dbReference>
<keyword evidence="2" id="KW-0812">Transmembrane</keyword>
<evidence type="ECO:0000313" key="4">
    <source>
        <dbReference type="Proteomes" id="UP000257136"/>
    </source>
</evidence>
<dbReference type="OrthoDB" id="1143801at2"/>
<evidence type="ECO:0008006" key="5">
    <source>
        <dbReference type="Google" id="ProtNLM"/>
    </source>
</evidence>
<keyword evidence="1" id="KW-0175">Coiled coil</keyword>
<evidence type="ECO:0000256" key="1">
    <source>
        <dbReference type="SAM" id="Coils"/>
    </source>
</evidence>
<gene>
    <name evidence="3" type="ORF">C8P67_10832</name>
</gene>
<evidence type="ECO:0000256" key="2">
    <source>
        <dbReference type="SAM" id="Phobius"/>
    </source>
</evidence>
<name>A0A3E0EJH1_9FLAO</name>
<keyword evidence="4" id="KW-1185">Reference proteome</keyword>
<keyword evidence="2" id="KW-0472">Membrane</keyword>
<dbReference type="Proteomes" id="UP000257136">
    <property type="component" value="Unassembled WGS sequence"/>
</dbReference>
<comment type="caution">
    <text evidence="3">The sequence shown here is derived from an EMBL/GenBank/DDBJ whole genome shotgun (WGS) entry which is preliminary data.</text>
</comment>
<feature type="transmembrane region" description="Helical" evidence="2">
    <location>
        <begin position="45"/>
        <end position="65"/>
    </location>
</feature>
<evidence type="ECO:0000313" key="3">
    <source>
        <dbReference type="EMBL" id="REG97870.1"/>
    </source>
</evidence>
<reference evidence="3 4" key="1">
    <citation type="submission" date="2018-08" db="EMBL/GenBank/DDBJ databases">
        <title>Genomic Encyclopedia of Archaeal and Bacterial Type Strains, Phase II (KMG-II): from individual species to whole genera.</title>
        <authorList>
            <person name="Goeker M."/>
        </authorList>
    </citation>
    <scope>NUCLEOTIDE SEQUENCE [LARGE SCALE GENOMIC DNA]</scope>
    <source>
        <strain evidence="3 4">DSM 100880</strain>
    </source>
</reference>
<dbReference type="EMBL" id="QUNI01000008">
    <property type="protein sequence ID" value="REG97870.1"/>
    <property type="molecule type" value="Genomic_DNA"/>
</dbReference>
<organism evidence="3 4">
    <name type="scientific">Flavobacterium aquicola</name>
    <dbReference type="NCBI Taxonomy" id="1682742"/>
    <lineage>
        <taxon>Bacteria</taxon>
        <taxon>Pseudomonadati</taxon>
        <taxon>Bacteroidota</taxon>
        <taxon>Flavobacteriia</taxon>
        <taxon>Flavobacteriales</taxon>
        <taxon>Flavobacteriaceae</taxon>
        <taxon>Flavobacterium</taxon>
    </lineage>
</organism>
<accession>A0A3E0EJH1</accession>
<keyword evidence="2" id="KW-1133">Transmembrane helix</keyword>
<proteinExistence type="predicted"/>
<sequence>MKNENEKLDQLFENLENQWDIQELNTEHFDKFSKKLVLKKRKKNYSLFYAVAASVVVLLGITMFYPKADSHKELKFASKETKQTDSIFTVMIKQQLDQIKAKKSPENEKIINDALQQMKSLDSDYAKITHELEVNGECKPIIYAMISNLQTRISFLQNVLQQIEKTEKLKDLKNEKTI</sequence>
<protein>
    <recommendedName>
        <fullName evidence="5">Anti-sigma factor</fullName>
    </recommendedName>
</protein>